<proteinExistence type="inferred from homology"/>
<evidence type="ECO:0000256" key="1">
    <source>
        <dbReference type="ARBA" id="ARBA00005721"/>
    </source>
</evidence>
<dbReference type="InterPro" id="IPR005531">
    <property type="entry name" value="Asp23"/>
</dbReference>
<accession>A0A380NHV0</accession>
<evidence type="ECO:0000313" key="3">
    <source>
        <dbReference type="Proteomes" id="UP000255367"/>
    </source>
</evidence>
<keyword evidence="3" id="KW-1185">Reference proteome</keyword>
<dbReference type="AlphaFoldDB" id="A0A380NHV0"/>
<dbReference type="RefSeq" id="WP_115309666.1">
    <property type="nucleotide sequence ID" value="NZ_UHIO01000001.1"/>
</dbReference>
<sequence>MSEETTFFEGKTKISDTVYGTIALFKALEIKGVASMSTTAGDDFANFIGMKSQWEGVKLQHVSDTSITLDLYLVARYGYRIPDVALRVQEHVKTGIETLTGTTVEGVNIFIQDIAFDNTVISTTNEERSDT</sequence>
<gene>
    <name evidence="2" type="ORF">NCTC12020_00417</name>
</gene>
<comment type="similarity">
    <text evidence="1">Belongs to the asp23 family.</text>
</comment>
<evidence type="ECO:0000313" key="2">
    <source>
        <dbReference type="EMBL" id="SUP40877.1"/>
    </source>
</evidence>
<organism evidence="2 3">
    <name type="scientific">Veillonella criceti</name>
    <dbReference type="NCBI Taxonomy" id="103891"/>
    <lineage>
        <taxon>Bacteria</taxon>
        <taxon>Bacillati</taxon>
        <taxon>Bacillota</taxon>
        <taxon>Negativicutes</taxon>
        <taxon>Veillonellales</taxon>
        <taxon>Veillonellaceae</taxon>
        <taxon>Veillonella</taxon>
    </lineage>
</organism>
<dbReference type="PANTHER" id="PTHR34297">
    <property type="entry name" value="HYPOTHETICAL CYTOSOLIC PROTEIN-RELATED"/>
    <property type="match status" value="1"/>
</dbReference>
<dbReference type="OrthoDB" id="9793465at2"/>
<dbReference type="EMBL" id="UHIO01000001">
    <property type="protein sequence ID" value="SUP40877.1"/>
    <property type="molecule type" value="Genomic_DNA"/>
</dbReference>
<reference evidence="2 3" key="1">
    <citation type="submission" date="2018-06" db="EMBL/GenBank/DDBJ databases">
        <authorList>
            <consortium name="Pathogen Informatics"/>
            <person name="Doyle S."/>
        </authorList>
    </citation>
    <scope>NUCLEOTIDE SEQUENCE [LARGE SCALE GENOMIC DNA]</scope>
    <source>
        <strain evidence="2 3">NCTC12020</strain>
    </source>
</reference>
<protein>
    <submittedName>
        <fullName evidence="2">Protein of uncharacterized function (DUF322)</fullName>
    </submittedName>
</protein>
<dbReference type="Pfam" id="PF03780">
    <property type="entry name" value="Asp23"/>
    <property type="match status" value="1"/>
</dbReference>
<name>A0A380NHV0_9FIRM</name>
<dbReference type="PANTHER" id="PTHR34297:SF2">
    <property type="entry name" value="ASP23_GLS24 FAMILY ENVELOPE STRESS RESPONSE PROTEIN"/>
    <property type="match status" value="1"/>
</dbReference>
<dbReference type="Proteomes" id="UP000255367">
    <property type="component" value="Unassembled WGS sequence"/>
</dbReference>